<dbReference type="Pfam" id="PF05960">
    <property type="entry name" value="DUF885"/>
    <property type="match status" value="1"/>
</dbReference>
<evidence type="ECO:0000256" key="2">
    <source>
        <dbReference type="SAM" id="SignalP"/>
    </source>
</evidence>
<evidence type="ECO:0000313" key="3">
    <source>
        <dbReference type="EMBL" id="QNI31268.1"/>
    </source>
</evidence>
<gene>
    <name evidence="3" type="ORF">H7849_19570</name>
</gene>
<protein>
    <submittedName>
        <fullName evidence="3">DUF885 family protein</fullName>
    </submittedName>
</protein>
<sequence>MTTRRAFLFRSVPSAAALGLVAPNFALASPDSKTLPAPSVGIDTASSELRPYVERFSTDQELLHRFYSIPFAPQTHDRMRKFYTEWQGVLAEVNFDKLSEAARIDYILFSNYLSRQLGHLEEDTHFENEAAVYIPFADMIIALFFAQRDMEPIDGKQSAASLSQLQHACANTQKDLEAKLAATKEDPKSTAAQRQREAANRAAEHVATLRQLLHNWFEFYNGYDPMFTWWAEEPYKTTDSTLDAYGKFLREKVVGLKPPPGEQKQPSQRGEDEDGYAQSIANAHPDDTSDIIGHAIGRDALLHELQFAMIPYTPEELIAIAEKEFAWNDAEMIRASREMGFGDDWKKALDKVKNTYVEPGKQTELARKYVLEALEFIDQHDLVTVPPLARETWRMRMIPPQQQLVSPFFLGGEVLQISYPTNTMSYDQRITTMRANNIAMSHATVFHEMMPGHELQGFMEHRYRTYRLAFGGTPFLIEGWALYWEMLFWDMGFDHTPEERVGALAWRRHRCGRIVFSLNFHLGKWTPQQCIDLLVDRVGFERQAATGEVRRSLGGEYGPLYQAAYLLGGMQIYALHRELVGSGKMTNRQFHDAVLKENNIPIEMIRASLTRQNLTKDFHTQWKFYGDVTAATQ</sequence>
<dbReference type="PROSITE" id="PS51318">
    <property type="entry name" value="TAT"/>
    <property type="match status" value="1"/>
</dbReference>
<dbReference type="EMBL" id="CP060394">
    <property type="protein sequence ID" value="QNI31268.1"/>
    <property type="molecule type" value="Genomic_DNA"/>
</dbReference>
<organism evidence="3 4">
    <name type="scientific">Alloacidobacterium dinghuense</name>
    <dbReference type="NCBI Taxonomy" id="2763107"/>
    <lineage>
        <taxon>Bacteria</taxon>
        <taxon>Pseudomonadati</taxon>
        <taxon>Acidobacteriota</taxon>
        <taxon>Terriglobia</taxon>
        <taxon>Terriglobales</taxon>
        <taxon>Acidobacteriaceae</taxon>
        <taxon>Alloacidobacterium</taxon>
    </lineage>
</organism>
<dbReference type="KEGG" id="adin:H7849_19570"/>
<feature type="chain" id="PRO_5028969783" evidence="2">
    <location>
        <begin position="29"/>
        <end position="633"/>
    </location>
</feature>
<dbReference type="InterPro" id="IPR010281">
    <property type="entry name" value="DUF885"/>
</dbReference>
<dbReference type="InterPro" id="IPR006311">
    <property type="entry name" value="TAT_signal"/>
</dbReference>
<dbReference type="AlphaFoldDB" id="A0A7G8BFE8"/>
<dbReference type="Proteomes" id="UP000515312">
    <property type="component" value="Chromosome"/>
</dbReference>
<dbReference type="PANTHER" id="PTHR33361:SF2">
    <property type="entry name" value="DUF885 DOMAIN-CONTAINING PROTEIN"/>
    <property type="match status" value="1"/>
</dbReference>
<feature type="region of interest" description="Disordered" evidence="1">
    <location>
        <begin position="255"/>
        <end position="288"/>
    </location>
</feature>
<feature type="signal peptide" evidence="2">
    <location>
        <begin position="1"/>
        <end position="28"/>
    </location>
</feature>
<accession>A0A7G8BFE8</accession>
<dbReference type="PANTHER" id="PTHR33361">
    <property type="entry name" value="GLR0591 PROTEIN"/>
    <property type="match status" value="1"/>
</dbReference>
<name>A0A7G8BFE8_9BACT</name>
<keyword evidence="4" id="KW-1185">Reference proteome</keyword>
<evidence type="ECO:0000256" key="1">
    <source>
        <dbReference type="SAM" id="MobiDB-lite"/>
    </source>
</evidence>
<evidence type="ECO:0000313" key="4">
    <source>
        <dbReference type="Proteomes" id="UP000515312"/>
    </source>
</evidence>
<proteinExistence type="predicted"/>
<keyword evidence="2" id="KW-0732">Signal</keyword>
<reference evidence="3 4" key="1">
    <citation type="submission" date="2020-08" db="EMBL/GenBank/DDBJ databases">
        <title>Edaphobacter telluris sp. nov. and Acidobacterium dinghuensis sp. nov., two acidobacteria isolated from forest soil.</title>
        <authorList>
            <person name="Fu J."/>
            <person name="Qiu L."/>
        </authorList>
    </citation>
    <scope>NUCLEOTIDE SEQUENCE [LARGE SCALE GENOMIC DNA]</scope>
    <source>
        <strain evidence="3">4Y35</strain>
    </source>
</reference>
<dbReference type="RefSeq" id="WP_186741768.1">
    <property type="nucleotide sequence ID" value="NZ_CP060394.1"/>
</dbReference>